<sequence length="185" mass="20849">MIKLYGGELSRAAIVRWYLEELGLEYELIRLDMKNKEHLQPAFLALNPMGKVPVIEDGEYVLAESGAILLYLAHKKTQFPTDLQTQGKVYEWVLWANSTLPMAVLSPEAREQQLPRLLTALDHQLQGRSFLVGNDFTVADVAVGSVLRYLEQLFKIDLSPYGAIATYLQALSDRPAFRKGLIGEK</sequence>
<dbReference type="PANTHER" id="PTHR44051:SF8">
    <property type="entry name" value="GLUTATHIONE S-TRANSFERASE GSTA"/>
    <property type="match status" value="1"/>
</dbReference>
<dbReference type="EMBL" id="JAKKUT010000001">
    <property type="protein sequence ID" value="MDG2989822.1"/>
    <property type="molecule type" value="Genomic_DNA"/>
</dbReference>
<dbReference type="PROSITE" id="PS50404">
    <property type="entry name" value="GST_NTER"/>
    <property type="match status" value="1"/>
</dbReference>
<proteinExistence type="predicted"/>
<dbReference type="InterPro" id="IPR010987">
    <property type="entry name" value="Glutathione-S-Trfase_C-like"/>
</dbReference>
<gene>
    <name evidence="3" type="ORF">L3556_02555</name>
</gene>
<feature type="domain" description="GST C-terminal" evidence="2">
    <location>
        <begin position="66"/>
        <end position="185"/>
    </location>
</feature>
<accession>A0ABT6EVJ4</accession>
<dbReference type="SFLD" id="SFLDG00358">
    <property type="entry name" value="Main_(cytGST)"/>
    <property type="match status" value="1"/>
</dbReference>
<dbReference type="InterPro" id="IPR004046">
    <property type="entry name" value="GST_C"/>
</dbReference>
<dbReference type="InterPro" id="IPR036249">
    <property type="entry name" value="Thioredoxin-like_sf"/>
</dbReference>
<dbReference type="SFLD" id="SFLDG01150">
    <property type="entry name" value="Main.1:_Beta-like"/>
    <property type="match status" value="1"/>
</dbReference>
<name>A0ABT6EVJ4_9SYNE</name>
<comment type="caution">
    <text evidence="3">The sequence shown here is derived from an EMBL/GenBank/DDBJ whole genome shotgun (WGS) entry which is preliminary data.</text>
</comment>
<dbReference type="PANTHER" id="PTHR44051">
    <property type="entry name" value="GLUTATHIONE S-TRANSFERASE-RELATED"/>
    <property type="match status" value="1"/>
</dbReference>
<dbReference type="CDD" id="cd03046">
    <property type="entry name" value="GST_N_GTT1_like"/>
    <property type="match status" value="1"/>
</dbReference>
<evidence type="ECO:0000259" key="2">
    <source>
        <dbReference type="PROSITE" id="PS50405"/>
    </source>
</evidence>
<dbReference type="Gene3D" id="3.40.30.10">
    <property type="entry name" value="Glutaredoxin"/>
    <property type="match status" value="1"/>
</dbReference>
<dbReference type="InterPro" id="IPR004045">
    <property type="entry name" value="Glutathione_S-Trfase_N"/>
</dbReference>
<reference evidence="3" key="2">
    <citation type="submission" date="2022-01" db="EMBL/GenBank/DDBJ databases">
        <authorList>
            <person name="Zivanovic Y."/>
            <person name="Moreira D."/>
            <person name="Lopez-Garcia P."/>
        </authorList>
    </citation>
    <scope>NUCLEOTIDE SEQUENCE</scope>
    <source>
        <strain evidence="3">G9</strain>
    </source>
</reference>
<dbReference type="SUPFAM" id="SSF52833">
    <property type="entry name" value="Thioredoxin-like"/>
    <property type="match status" value="1"/>
</dbReference>
<keyword evidence="4" id="KW-1185">Reference proteome</keyword>
<dbReference type="Gene3D" id="1.20.1050.10">
    <property type="match status" value="1"/>
</dbReference>
<organism evidence="3 4">
    <name type="scientific">Candidatus Synechococcus calcipolaris G9</name>
    <dbReference type="NCBI Taxonomy" id="1497997"/>
    <lineage>
        <taxon>Bacteria</taxon>
        <taxon>Bacillati</taxon>
        <taxon>Cyanobacteriota</taxon>
        <taxon>Cyanophyceae</taxon>
        <taxon>Synechococcales</taxon>
        <taxon>Synechococcaceae</taxon>
        <taxon>Synechococcus</taxon>
    </lineage>
</organism>
<reference evidence="3" key="1">
    <citation type="journal article" date="2022" name="Genome Biol. Evol.">
        <title>A New Gene Family Diagnostic for Intracellular Biomineralization of Amorphous Ca Carbonates by Cyanobacteria.</title>
        <authorList>
            <person name="Benzerara K."/>
            <person name="Duprat E."/>
            <person name="Bitard-Feildel T."/>
            <person name="Caumes G."/>
            <person name="Cassier-Chauvat C."/>
            <person name="Chauvat F."/>
            <person name="Dezi M."/>
            <person name="Diop S.I."/>
            <person name="Gaschignard G."/>
            <person name="Gorgen S."/>
            <person name="Gugger M."/>
            <person name="Lopez-Garcia P."/>
            <person name="Millet M."/>
            <person name="Skouri-Panet F."/>
            <person name="Moreira D."/>
            <person name="Callebaut I."/>
        </authorList>
    </citation>
    <scope>NUCLEOTIDE SEQUENCE</scope>
    <source>
        <strain evidence="3">G9</strain>
    </source>
</reference>
<evidence type="ECO:0000259" key="1">
    <source>
        <dbReference type="PROSITE" id="PS50404"/>
    </source>
</evidence>
<dbReference type="InterPro" id="IPR040079">
    <property type="entry name" value="Glutathione_S-Trfase"/>
</dbReference>
<dbReference type="Pfam" id="PF14497">
    <property type="entry name" value="GST_C_3"/>
    <property type="match status" value="1"/>
</dbReference>
<feature type="domain" description="GST N-terminal" evidence="1">
    <location>
        <begin position="1"/>
        <end position="80"/>
    </location>
</feature>
<dbReference type="SUPFAM" id="SSF47616">
    <property type="entry name" value="GST C-terminal domain-like"/>
    <property type="match status" value="1"/>
</dbReference>
<evidence type="ECO:0000313" key="4">
    <source>
        <dbReference type="Proteomes" id="UP001154265"/>
    </source>
</evidence>
<evidence type="ECO:0000313" key="3">
    <source>
        <dbReference type="EMBL" id="MDG2989822.1"/>
    </source>
</evidence>
<dbReference type="SFLD" id="SFLDS00019">
    <property type="entry name" value="Glutathione_Transferase_(cytos"/>
    <property type="match status" value="1"/>
</dbReference>
<protein>
    <submittedName>
        <fullName evidence="3">Glutathione S-transferase family protein</fullName>
    </submittedName>
</protein>
<dbReference type="Pfam" id="PF02798">
    <property type="entry name" value="GST_N"/>
    <property type="match status" value="1"/>
</dbReference>
<dbReference type="PROSITE" id="PS50405">
    <property type="entry name" value="GST_CTER"/>
    <property type="match status" value="1"/>
</dbReference>
<dbReference type="Proteomes" id="UP001154265">
    <property type="component" value="Unassembled WGS sequence"/>
</dbReference>
<dbReference type="RefSeq" id="WP_277865735.1">
    <property type="nucleotide sequence ID" value="NZ_JAKKUT010000001.1"/>
</dbReference>
<dbReference type="InterPro" id="IPR036282">
    <property type="entry name" value="Glutathione-S-Trfase_C_sf"/>
</dbReference>